<dbReference type="InterPro" id="IPR019775">
    <property type="entry name" value="WD40_repeat_CS"/>
</dbReference>
<accession>A0A6A7BVZ5</accession>
<dbReference type="Gene3D" id="2.130.10.10">
    <property type="entry name" value="YVTN repeat-like/Quinoprotein amine dehydrogenase"/>
    <property type="match status" value="1"/>
</dbReference>
<feature type="repeat" description="WD" evidence="3">
    <location>
        <begin position="4"/>
        <end position="39"/>
    </location>
</feature>
<dbReference type="InterPro" id="IPR001680">
    <property type="entry name" value="WD40_rpt"/>
</dbReference>
<evidence type="ECO:0000256" key="4">
    <source>
        <dbReference type="SAM" id="MobiDB-lite"/>
    </source>
</evidence>
<evidence type="ECO:0000313" key="6">
    <source>
        <dbReference type="Proteomes" id="UP000799421"/>
    </source>
</evidence>
<dbReference type="Pfam" id="PF00400">
    <property type="entry name" value="WD40"/>
    <property type="match status" value="1"/>
</dbReference>
<organism evidence="5 6">
    <name type="scientific">Piedraia hortae CBS 480.64</name>
    <dbReference type="NCBI Taxonomy" id="1314780"/>
    <lineage>
        <taxon>Eukaryota</taxon>
        <taxon>Fungi</taxon>
        <taxon>Dikarya</taxon>
        <taxon>Ascomycota</taxon>
        <taxon>Pezizomycotina</taxon>
        <taxon>Dothideomycetes</taxon>
        <taxon>Dothideomycetidae</taxon>
        <taxon>Capnodiales</taxon>
        <taxon>Piedraiaceae</taxon>
        <taxon>Piedraia</taxon>
    </lineage>
</organism>
<evidence type="ECO:0000256" key="2">
    <source>
        <dbReference type="ARBA" id="ARBA00022737"/>
    </source>
</evidence>
<feature type="region of interest" description="Disordered" evidence="4">
    <location>
        <begin position="55"/>
        <end position="81"/>
    </location>
</feature>
<dbReference type="InterPro" id="IPR036322">
    <property type="entry name" value="WD40_repeat_dom_sf"/>
</dbReference>
<proteinExistence type="predicted"/>
<name>A0A6A7BVZ5_9PEZI</name>
<evidence type="ECO:0000256" key="3">
    <source>
        <dbReference type="PROSITE-ProRule" id="PRU00221"/>
    </source>
</evidence>
<dbReference type="AlphaFoldDB" id="A0A6A7BVZ5"/>
<evidence type="ECO:0000256" key="1">
    <source>
        <dbReference type="ARBA" id="ARBA00022574"/>
    </source>
</evidence>
<protein>
    <submittedName>
        <fullName evidence="5">Uncharacterized protein</fullName>
    </submittedName>
</protein>
<dbReference type="EMBL" id="MU005993">
    <property type="protein sequence ID" value="KAF2859390.1"/>
    <property type="molecule type" value="Genomic_DNA"/>
</dbReference>
<sequence>MALFRGHSTQVLNISFAEGGRRLVSASTDGTLCLWDIRTKSLERWIKFSCSDLQSVSFSPFGDSSRGESRGGHRDRRRGVF</sequence>
<dbReference type="Proteomes" id="UP000799421">
    <property type="component" value="Unassembled WGS sequence"/>
</dbReference>
<dbReference type="PROSITE" id="PS50082">
    <property type="entry name" value="WD_REPEATS_2"/>
    <property type="match status" value="1"/>
</dbReference>
<dbReference type="PROSITE" id="PS00678">
    <property type="entry name" value="WD_REPEATS_1"/>
    <property type="match status" value="1"/>
</dbReference>
<dbReference type="PROSITE" id="PS50294">
    <property type="entry name" value="WD_REPEATS_REGION"/>
    <property type="match status" value="1"/>
</dbReference>
<keyword evidence="1 3" id="KW-0853">WD repeat</keyword>
<keyword evidence="2" id="KW-0677">Repeat</keyword>
<dbReference type="SUPFAM" id="SSF50978">
    <property type="entry name" value="WD40 repeat-like"/>
    <property type="match status" value="1"/>
</dbReference>
<reference evidence="5" key="1">
    <citation type="journal article" date="2020" name="Stud. Mycol.">
        <title>101 Dothideomycetes genomes: a test case for predicting lifestyles and emergence of pathogens.</title>
        <authorList>
            <person name="Haridas S."/>
            <person name="Albert R."/>
            <person name="Binder M."/>
            <person name="Bloem J."/>
            <person name="Labutti K."/>
            <person name="Salamov A."/>
            <person name="Andreopoulos B."/>
            <person name="Baker S."/>
            <person name="Barry K."/>
            <person name="Bills G."/>
            <person name="Bluhm B."/>
            <person name="Cannon C."/>
            <person name="Castanera R."/>
            <person name="Culley D."/>
            <person name="Daum C."/>
            <person name="Ezra D."/>
            <person name="Gonzalez J."/>
            <person name="Henrissat B."/>
            <person name="Kuo A."/>
            <person name="Liang C."/>
            <person name="Lipzen A."/>
            <person name="Lutzoni F."/>
            <person name="Magnuson J."/>
            <person name="Mondo S."/>
            <person name="Nolan M."/>
            <person name="Ohm R."/>
            <person name="Pangilinan J."/>
            <person name="Park H.-J."/>
            <person name="Ramirez L."/>
            <person name="Alfaro M."/>
            <person name="Sun H."/>
            <person name="Tritt A."/>
            <person name="Yoshinaga Y."/>
            <person name="Zwiers L.-H."/>
            <person name="Turgeon B."/>
            <person name="Goodwin S."/>
            <person name="Spatafora J."/>
            <person name="Crous P."/>
            <person name="Grigoriev I."/>
        </authorList>
    </citation>
    <scope>NUCLEOTIDE SEQUENCE</scope>
    <source>
        <strain evidence="5">CBS 480.64</strain>
    </source>
</reference>
<keyword evidence="6" id="KW-1185">Reference proteome</keyword>
<evidence type="ECO:0000313" key="5">
    <source>
        <dbReference type="EMBL" id="KAF2859390.1"/>
    </source>
</evidence>
<dbReference type="OrthoDB" id="10257301at2759"/>
<gene>
    <name evidence="5" type="ORF">K470DRAFT_98809</name>
</gene>
<dbReference type="InterPro" id="IPR015943">
    <property type="entry name" value="WD40/YVTN_repeat-like_dom_sf"/>
</dbReference>